<gene>
    <name evidence="7" type="ORF">HY768_04635</name>
</gene>
<dbReference type="PROSITE" id="PS51866">
    <property type="entry name" value="MOP"/>
    <property type="match status" value="1"/>
</dbReference>
<evidence type="ECO:0000256" key="4">
    <source>
        <dbReference type="ARBA" id="ARBA00022840"/>
    </source>
</evidence>
<dbReference type="InterPro" id="IPR004606">
    <property type="entry name" value="Mop_domain"/>
</dbReference>
<keyword evidence="4" id="KW-0067">ATP-binding</keyword>
<evidence type="ECO:0000313" key="8">
    <source>
        <dbReference type="Proteomes" id="UP000736328"/>
    </source>
</evidence>
<dbReference type="PANTHER" id="PTHR42939">
    <property type="entry name" value="ABC TRANSPORTER ATP-BINDING PROTEIN ALBC-RELATED"/>
    <property type="match status" value="1"/>
</dbReference>
<evidence type="ECO:0000256" key="3">
    <source>
        <dbReference type="ARBA" id="ARBA00022741"/>
    </source>
</evidence>
<dbReference type="Gene3D" id="2.40.50.100">
    <property type="match status" value="1"/>
</dbReference>
<dbReference type="InterPro" id="IPR008995">
    <property type="entry name" value="Mo/tungstate-bd_C_term_dom"/>
</dbReference>
<evidence type="ECO:0000256" key="2">
    <source>
        <dbReference type="ARBA" id="ARBA00022505"/>
    </source>
</evidence>
<evidence type="ECO:0000259" key="6">
    <source>
        <dbReference type="PROSITE" id="PS51866"/>
    </source>
</evidence>
<dbReference type="GO" id="GO:0015689">
    <property type="term" value="P:molybdate ion transport"/>
    <property type="evidence" value="ECO:0007669"/>
    <property type="project" value="InterPro"/>
</dbReference>
<evidence type="ECO:0000313" key="7">
    <source>
        <dbReference type="EMBL" id="MBI4726500.1"/>
    </source>
</evidence>
<dbReference type="Gene3D" id="3.40.50.300">
    <property type="entry name" value="P-loop containing nucleotide triphosphate hydrolases"/>
    <property type="match status" value="1"/>
</dbReference>
<dbReference type="Pfam" id="PF03459">
    <property type="entry name" value="TOBE"/>
    <property type="match status" value="1"/>
</dbReference>
<dbReference type="Proteomes" id="UP000736328">
    <property type="component" value="Unassembled WGS sequence"/>
</dbReference>
<sequence>MLALDPEVVFLDEPTANLDPLSAKLIEKTIMELAGRGKKVILATHNLWQVERIADWVWFLNDGVISISGTAQDVLHKGDQAFWGKFLGRDNLYNGKIVKTENGKSFQCGNVSFEVVTTLEGLAMASLNPNEIILSSQKLVSSARNVLEGVITDAISEGGLYKVTVDVGLSLAAAITKASWDEMNLKVGSHVYAVFKASSVRVWREENGG</sequence>
<accession>A0A933MK92</accession>
<dbReference type="InterPro" id="IPR005116">
    <property type="entry name" value="Transp-assoc_OB_typ1"/>
</dbReference>
<dbReference type="InterPro" id="IPR051782">
    <property type="entry name" value="ABC_Transporter_VariousFunc"/>
</dbReference>
<dbReference type="PANTHER" id="PTHR42939:SF1">
    <property type="entry name" value="ABC TRANSPORTER ATP-BINDING PROTEIN ALBC-RELATED"/>
    <property type="match status" value="1"/>
</dbReference>
<evidence type="ECO:0000256" key="1">
    <source>
        <dbReference type="ARBA" id="ARBA00022448"/>
    </source>
</evidence>
<dbReference type="SUPFAM" id="SSF50331">
    <property type="entry name" value="MOP-like"/>
    <property type="match status" value="1"/>
</dbReference>
<protein>
    <submittedName>
        <fullName evidence="7">TOBE domain-containing protein</fullName>
    </submittedName>
</protein>
<dbReference type="InterPro" id="IPR027417">
    <property type="entry name" value="P-loop_NTPase"/>
</dbReference>
<comment type="caution">
    <text evidence="7">The sequence shown here is derived from an EMBL/GenBank/DDBJ whole genome shotgun (WGS) entry which is preliminary data.</text>
</comment>
<name>A0A933MK92_UNCT6</name>
<dbReference type="SUPFAM" id="SSF52540">
    <property type="entry name" value="P-loop containing nucleoside triphosphate hydrolases"/>
    <property type="match status" value="1"/>
</dbReference>
<proteinExistence type="predicted"/>
<keyword evidence="2 5" id="KW-0500">Molybdenum</keyword>
<dbReference type="AlphaFoldDB" id="A0A933MK92"/>
<feature type="domain" description="Mop" evidence="6">
    <location>
        <begin position="140"/>
        <end position="204"/>
    </location>
</feature>
<organism evidence="7 8">
    <name type="scientific">candidate division TA06 bacterium</name>
    <dbReference type="NCBI Taxonomy" id="2250710"/>
    <lineage>
        <taxon>Bacteria</taxon>
        <taxon>Bacteria division TA06</taxon>
    </lineage>
</organism>
<keyword evidence="1" id="KW-0813">Transport</keyword>
<reference evidence="7" key="1">
    <citation type="submission" date="2020-07" db="EMBL/GenBank/DDBJ databases">
        <title>Huge and variable diversity of episymbiotic CPR bacteria and DPANN archaea in groundwater ecosystems.</title>
        <authorList>
            <person name="He C.Y."/>
            <person name="Keren R."/>
            <person name="Whittaker M."/>
            <person name="Farag I.F."/>
            <person name="Doudna J."/>
            <person name="Cate J.H.D."/>
            <person name="Banfield J.F."/>
        </authorList>
    </citation>
    <scope>NUCLEOTIDE SEQUENCE</scope>
    <source>
        <strain evidence="7">NC_groundwater_1520_Pr4_B-0.1um_53_5</strain>
    </source>
</reference>
<dbReference type="EMBL" id="JACQXR010000056">
    <property type="protein sequence ID" value="MBI4726500.1"/>
    <property type="molecule type" value="Genomic_DNA"/>
</dbReference>
<keyword evidence="3" id="KW-0547">Nucleotide-binding</keyword>
<evidence type="ECO:0000256" key="5">
    <source>
        <dbReference type="PROSITE-ProRule" id="PRU01213"/>
    </source>
</evidence>
<dbReference type="GO" id="GO:0005524">
    <property type="term" value="F:ATP binding"/>
    <property type="evidence" value="ECO:0007669"/>
    <property type="project" value="UniProtKB-KW"/>
</dbReference>